<dbReference type="HOGENOM" id="CLU_3048075_0_0_7"/>
<accession>A9G4V1</accession>
<evidence type="ECO:0000313" key="1">
    <source>
        <dbReference type="EMBL" id="CAN98941.1"/>
    </source>
</evidence>
<dbReference type="AlphaFoldDB" id="A9G4V1"/>
<dbReference type="EMBL" id="AM746676">
    <property type="protein sequence ID" value="CAN98941.1"/>
    <property type="molecule type" value="Genomic_DNA"/>
</dbReference>
<dbReference type="Proteomes" id="UP000002139">
    <property type="component" value="Chromosome"/>
</dbReference>
<reference evidence="1 2" key="1">
    <citation type="journal article" date="2007" name="Nat. Biotechnol.">
        <title>Complete genome sequence of the myxobacterium Sorangium cellulosum.</title>
        <authorList>
            <person name="Schneiker S."/>
            <person name="Perlova O."/>
            <person name="Kaiser O."/>
            <person name="Gerth K."/>
            <person name="Alici A."/>
            <person name="Altmeyer M.O."/>
            <person name="Bartels D."/>
            <person name="Bekel T."/>
            <person name="Beyer S."/>
            <person name="Bode E."/>
            <person name="Bode H.B."/>
            <person name="Bolten C.J."/>
            <person name="Choudhuri J.V."/>
            <person name="Doss S."/>
            <person name="Elnakady Y.A."/>
            <person name="Frank B."/>
            <person name="Gaigalat L."/>
            <person name="Goesmann A."/>
            <person name="Groeger C."/>
            <person name="Gross F."/>
            <person name="Jelsbak L."/>
            <person name="Jelsbak L."/>
            <person name="Kalinowski J."/>
            <person name="Kegler C."/>
            <person name="Knauber T."/>
            <person name="Konietzny S."/>
            <person name="Kopp M."/>
            <person name="Krause L."/>
            <person name="Krug D."/>
            <person name="Linke B."/>
            <person name="Mahmud T."/>
            <person name="Martinez-Arias R."/>
            <person name="McHardy A.C."/>
            <person name="Merai M."/>
            <person name="Meyer F."/>
            <person name="Mormann S."/>
            <person name="Munoz-Dorado J."/>
            <person name="Perez J."/>
            <person name="Pradella S."/>
            <person name="Rachid S."/>
            <person name="Raddatz G."/>
            <person name="Rosenau F."/>
            <person name="Rueckert C."/>
            <person name="Sasse F."/>
            <person name="Scharfe M."/>
            <person name="Schuster S.C."/>
            <person name="Suen G."/>
            <person name="Treuner-Lange A."/>
            <person name="Velicer G.J."/>
            <person name="Vorholter F.-J."/>
            <person name="Weissman K.J."/>
            <person name="Welch R.D."/>
            <person name="Wenzel S.C."/>
            <person name="Whitworth D.E."/>
            <person name="Wilhelm S."/>
            <person name="Wittmann C."/>
            <person name="Bloecker H."/>
            <person name="Puehler A."/>
            <person name="Mueller R."/>
        </authorList>
    </citation>
    <scope>NUCLEOTIDE SEQUENCE [LARGE SCALE GENOMIC DNA]</scope>
    <source>
        <strain evidence="2">So ce56</strain>
    </source>
</reference>
<evidence type="ECO:0000313" key="2">
    <source>
        <dbReference type="Proteomes" id="UP000002139"/>
    </source>
</evidence>
<sequence length="54" mass="6080">MGTSRGMDRLRASEKSTKGRLAWRFAFEENLLPLLRAMKAKADPDALVIWIACS</sequence>
<keyword evidence="2" id="KW-1185">Reference proteome</keyword>
<gene>
    <name evidence="1" type="ordered locus">sce8769</name>
</gene>
<proteinExistence type="predicted"/>
<name>A9G4V1_SORC5</name>
<protein>
    <submittedName>
        <fullName evidence="1">Uncharacterized protein</fullName>
    </submittedName>
</protein>
<dbReference type="KEGG" id="scl:sce8769"/>
<organism evidence="1 2">
    <name type="scientific">Sorangium cellulosum (strain So ce56)</name>
    <name type="common">Polyangium cellulosum (strain So ce56)</name>
    <dbReference type="NCBI Taxonomy" id="448385"/>
    <lineage>
        <taxon>Bacteria</taxon>
        <taxon>Pseudomonadati</taxon>
        <taxon>Myxococcota</taxon>
        <taxon>Polyangia</taxon>
        <taxon>Polyangiales</taxon>
        <taxon>Polyangiaceae</taxon>
        <taxon>Sorangium</taxon>
    </lineage>
</organism>